<evidence type="ECO:0000313" key="4">
    <source>
        <dbReference type="Proteomes" id="UP000280434"/>
    </source>
</evidence>
<gene>
    <name evidence="3" type="ORF">D7S89_06975</name>
</gene>
<keyword evidence="4" id="KW-1185">Reference proteome</keyword>
<organism evidence="3 4">
    <name type="scientific">Trinickia fusca</name>
    <dbReference type="NCBI Taxonomy" id="2419777"/>
    <lineage>
        <taxon>Bacteria</taxon>
        <taxon>Pseudomonadati</taxon>
        <taxon>Pseudomonadota</taxon>
        <taxon>Betaproteobacteria</taxon>
        <taxon>Burkholderiales</taxon>
        <taxon>Burkholderiaceae</taxon>
        <taxon>Trinickia</taxon>
    </lineage>
</organism>
<feature type="domain" description="DUF3291" evidence="2">
    <location>
        <begin position="8"/>
        <end position="145"/>
    </location>
</feature>
<evidence type="ECO:0000259" key="1">
    <source>
        <dbReference type="Pfam" id="PF08472"/>
    </source>
</evidence>
<comment type="caution">
    <text evidence="3">The sequence shown here is derived from an EMBL/GenBank/DDBJ whole genome shotgun (WGS) entry which is preliminary data.</text>
</comment>
<dbReference type="RefSeq" id="WP_121276903.1">
    <property type="nucleotide sequence ID" value="NZ_RBZV01000002.1"/>
</dbReference>
<dbReference type="Proteomes" id="UP000280434">
    <property type="component" value="Unassembled WGS sequence"/>
</dbReference>
<dbReference type="Pfam" id="PF08472">
    <property type="entry name" value="S6PP_C"/>
    <property type="match status" value="1"/>
</dbReference>
<dbReference type="EMBL" id="RBZV01000002">
    <property type="protein sequence ID" value="RKP50812.1"/>
    <property type="molecule type" value="Genomic_DNA"/>
</dbReference>
<dbReference type="GO" id="GO:0005986">
    <property type="term" value="P:sucrose biosynthetic process"/>
    <property type="evidence" value="ECO:0007669"/>
    <property type="project" value="InterPro"/>
</dbReference>
<accession>A0A494XM19</accession>
<name>A0A494XM19_9BURK</name>
<dbReference type="InterPro" id="IPR032710">
    <property type="entry name" value="NTF2-like_dom_sf"/>
</dbReference>
<dbReference type="Gene3D" id="3.10.450.50">
    <property type="match status" value="1"/>
</dbReference>
<dbReference type="Pfam" id="PF11695">
    <property type="entry name" value="DUF3291"/>
    <property type="match status" value="1"/>
</dbReference>
<sequence length="329" mass="36890">MTDCAYYLAQLSISKALAPLDTPLMQGFVSQLKEINALAEQSPGFVWRLQTADGDATGIRGFEDPSMLLNMSLWESIETLRRFVYQSGHAVPYRNAREWFHKLDGATTALWWVPKGYVPTVQEGLARLDYIQRNGPTPMAFGFRDRFTPEALPLPVEASNAPGQAQKEHSPLVSKCAAEVVGFHQFLERWMRGEIADPSVATPFQSAFVADSLLITPNGTLDTQTSLGERLTRARGAFPDIRIWTDQFAPVWEMEDSALVQYREWRSFLGQTTGRISSVLFRKKPDVPAGVVWVYMHETWLEGHGPTEQVIAPSNVLTELSDVQERDLG</sequence>
<evidence type="ECO:0000259" key="2">
    <source>
        <dbReference type="Pfam" id="PF11695"/>
    </source>
</evidence>
<dbReference type="InterPro" id="IPR021708">
    <property type="entry name" value="DUF3291"/>
</dbReference>
<dbReference type="OrthoDB" id="9808719at2"/>
<feature type="domain" description="Sucrose-phosphatase C-terminal" evidence="1">
    <location>
        <begin position="177"/>
        <end position="302"/>
    </location>
</feature>
<dbReference type="SUPFAM" id="SSF54427">
    <property type="entry name" value="NTF2-like"/>
    <property type="match status" value="1"/>
</dbReference>
<dbReference type="InterPro" id="IPR011008">
    <property type="entry name" value="Dimeric_a/b-barrel"/>
</dbReference>
<dbReference type="InterPro" id="IPR013679">
    <property type="entry name" value="SPP_C"/>
</dbReference>
<dbReference type="AlphaFoldDB" id="A0A494XM19"/>
<dbReference type="SUPFAM" id="SSF54909">
    <property type="entry name" value="Dimeric alpha+beta barrel"/>
    <property type="match status" value="1"/>
</dbReference>
<reference evidence="3 4" key="1">
    <citation type="submission" date="2018-10" db="EMBL/GenBank/DDBJ databases">
        <title>Paraburkholderia sp. 7MK8-2, isolated from soil.</title>
        <authorList>
            <person name="Gao Z.-H."/>
            <person name="Qiu L.-H."/>
        </authorList>
    </citation>
    <scope>NUCLEOTIDE SEQUENCE [LARGE SCALE GENOMIC DNA]</scope>
    <source>
        <strain evidence="3 4">7MK8-2</strain>
    </source>
</reference>
<proteinExistence type="predicted"/>
<dbReference type="GO" id="GO:0050307">
    <property type="term" value="F:sucrose-phosphate phosphatase activity"/>
    <property type="evidence" value="ECO:0007669"/>
    <property type="project" value="InterPro"/>
</dbReference>
<evidence type="ECO:0000313" key="3">
    <source>
        <dbReference type="EMBL" id="RKP50812.1"/>
    </source>
</evidence>
<protein>
    <submittedName>
        <fullName evidence="3">DUF3291 domain-containing protein</fullName>
    </submittedName>
</protein>